<dbReference type="Gene3D" id="3.30.70.270">
    <property type="match status" value="1"/>
</dbReference>
<evidence type="ECO:0000313" key="1">
    <source>
        <dbReference type="EMBL" id="CAA7409596.1"/>
    </source>
</evidence>
<proteinExistence type="predicted"/>
<accession>A0A7I8LIU1</accession>
<dbReference type="InterPro" id="IPR043128">
    <property type="entry name" value="Rev_trsase/Diguanyl_cyclase"/>
</dbReference>
<sequence length="125" mass="14036">MTHLKGVELSLVCTNNKIKAINSETLKCHQLYLNPSKSIFVMKEVEFLGHVIESEKVYIDHKKDFLVEYNFALKYKLGQINVVTNALSHQGAIAEATTLSTSTGDFLDEIRASYTIDSTAKQLIQ</sequence>
<evidence type="ECO:0000313" key="2">
    <source>
        <dbReference type="Proteomes" id="UP000663760"/>
    </source>
</evidence>
<dbReference type="EMBL" id="LR746279">
    <property type="protein sequence ID" value="CAA7409596.1"/>
    <property type="molecule type" value="Genomic_DNA"/>
</dbReference>
<protein>
    <submittedName>
        <fullName evidence="1">Uncharacterized protein</fullName>
    </submittedName>
</protein>
<dbReference type="InterPro" id="IPR043502">
    <property type="entry name" value="DNA/RNA_pol_sf"/>
</dbReference>
<dbReference type="SUPFAM" id="SSF56672">
    <property type="entry name" value="DNA/RNA polymerases"/>
    <property type="match status" value="1"/>
</dbReference>
<organism evidence="1 2">
    <name type="scientific">Spirodela intermedia</name>
    <name type="common">Intermediate duckweed</name>
    <dbReference type="NCBI Taxonomy" id="51605"/>
    <lineage>
        <taxon>Eukaryota</taxon>
        <taxon>Viridiplantae</taxon>
        <taxon>Streptophyta</taxon>
        <taxon>Embryophyta</taxon>
        <taxon>Tracheophyta</taxon>
        <taxon>Spermatophyta</taxon>
        <taxon>Magnoliopsida</taxon>
        <taxon>Liliopsida</taxon>
        <taxon>Araceae</taxon>
        <taxon>Lemnoideae</taxon>
        <taxon>Spirodela</taxon>
    </lineage>
</organism>
<dbReference type="AlphaFoldDB" id="A0A7I8LIU1"/>
<reference evidence="1" key="1">
    <citation type="submission" date="2020-02" db="EMBL/GenBank/DDBJ databases">
        <authorList>
            <person name="Scholz U."/>
            <person name="Mascher M."/>
            <person name="Fiebig A."/>
        </authorList>
    </citation>
    <scope>NUCLEOTIDE SEQUENCE</scope>
</reference>
<gene>
    <name evidence="1" type="ORF">SI8410_16020274</name>
</gene>
<keyword evidence="2" id="KW-1185">Reference proteome</keyword>
<dbReference type="Proteomes" id="UP000663760">
    <property type="component" value="Chromosome 16"/>
</dbReference>
<name>A0A7I8LIU1_SPIIN</name>